<reference evidence="2 3" key="1">
    <citation type="submission" date="2016-10" db="EMBL/GenBank/DDBJ databases">
        <authorList>
            <person name="de Groot N.N."/>
        </authorList>
    </citation>
    <scope>NUCLEOTIDE SEQUENCE [LARGE SCALE GENOMIC DNA]</scope>
    <source>
        <strain evidence="2 3">S5-249</strain>
    </source>
</reference>
<evidence type="ECO:0000313" key="3">
    <source>
        <dbReference type="Proteomes" id="UP000198824"/>
    </source>
</evidence>
<dbReference type="PANTHER" id="PTHR45011">
    <property type="entry name" value="DAP3-BINDING CELL DEATH ENHANCER 1"/>
    <property type="match status" value="1"/>
</dbReference>
<dbReference type="PANTHER" id="PTHR45011:SF1">
    <property type="entry name" value="DAP3-BINDING CELL DEATH ENHANCER 1"/>
    <property type="match status" value="1"/>
</dbReference>
<keyword evidence="3" id="KW-1185">Reference proteome</keyword>
<accession>A0A1I6JRT9</accession>
<dbReference type="STRING" id="1166337.SAMN05192580_0743"/>
<dbReference type="Pfam" id="PF05036">
    <property type="entry name" value="SPOR"/>
    <property type="match status" value="1"/>
</dbReference>
<dbReference type="EMBL" id="FOZG01000001">
    <property type="protein sequence ID" value="SFR81684.1"/>
    <property type="molecule type" value="Genomic_DNA"/>
</dbReference>
<dbReference type="Gene3D" id="3.30.70.1070">
    <property type="entry name" value="Sporulation related repeat"/>
    <property type="match status" value="1"/>
</dbReference>
<dbReference type="RefSeq" id="WP_093310871.1">
    <property type="nucleotide sequence ID" value="NZ_FOZG01000001.1"/>
</dbReference>
<dbReference type="SUPFAM" id="SSF110997">
    <property type="entry name" value="Sporulation related repeat"/>
    <property type="match status" value="1"/>
</dbReference>
<evidence type="ECO:0000313" key="2">
    <source>
        <dbReference type="EMBL" id="SFR81684.1"/>
    </source>
</evidence>
<dbReference type="SMART" id="SM00671">
    <property type="entry name" value="SEL1"/>
    <property type="match status" value="3"/>
</dbReference>
<dbReference type="Gene3D" id="1.25.40.10">
    <property type="entry name" value="Tetratricopeptide repeat domain"/>
    <property type="match status" value="1"/>
</dbReference>
<dbReference type="GO" id="GO:0042834">
    <property type="term" value="F:peptidoglycan binding"/>
    <property type="evidence" value="ECO:0007669"/>
    <property type="project" value="InterPro"/>
</dbReference>
<dbReference type="SUPFAM" id="SSF81901">
    <property type="entry name" value="HCP-like"/>
    <property type="match status" value="1"/>
</dbReference>
<dbReference type="AlphaFoldDB" id="A0A1I6JRT9"/>
<name>A0A1I6JRT9_9SPHN</name>
<sequence length="326" mass="33329">MTFAPTLILIAAAAAAVPPVKQGVDAWQAGDYQKAVKAWTDPAAAGDADAQFNLAQAYKLGRGVPLDLRQAEAWYRKAADQGHRQAGAMLGLIMFQNGDRKGALPWIQKAADAGDPRAQYVYGTALFNGDETVRDYPRAYALMTKAAAAGLPQAQASLKQMDQFIPLPDRQKGLAAAKLIGSAPTATAATAPAPRPAPVRATALPPSRVAEAGAAPSVPNVTKTVPTSKPAAMAASRPAAVQQTKAIGTPASGGKWRIQLGAFSDAAAARGAWSTVSGKAGLSRLSPSYVKAGAVTRLQAGPFSTRAAATQACKASGVTGCFPVGG</sequence>
<feature type="domain" description="SPOR" evidence="1">
    <location>
        <begin position="250"/>
        <end position="326"/>
    </location>
</feature>
<dbReference type="PROSITE" id="PS51724">
    <property type="entry name" value="SPOR"/>
    <property type="match status" value="1"/>
</dbReference>
<dbReference type="InterPro" id="IPR052748">
    <property type="entry name" value="ISR_Activator"/>
</dbReference>
<dbReference type="InterPro" id="IPR036680">
    <property type="entry name" value="SPOR-like_sf"/>
</dbReference>
<dbReference type="OrthoDB" id="112232at2"/>
<proteinExistence type="predicted"/>
<organism evidence="2 3">
    <name type="scientific">Sphingomonas jatrophae</name>
    <dbReference type="NCBI Taxonomy" id="1166337"/>
    <lineage>
        <taxon>Bacteria</taxon>
        <taxon>Pseudomonadati</taxon>
        <taxon>Pseudomonadota</taxon>
        <taxon>Alphaproteobacteria</taxon>
        <taxon>Sphingomonadales</taxon>
        <taxon>Sphingomonadaceae</taxon>
        <taxon>Sphingomonas</taxon>
    </lineage>
</organism>
<dbReference type="Proteomes" id="UP000198824">
    <property type="component" value="Unassembled WGS sequence"/>
</dbReference>
<protein>
    <submittedName>
        <fullName evidence="2">Sel1 repeat-containing protein</fullName>
    </submittedName>
</protein>
<dbReference type="InterPro" id="IPR011990">
    <property type="entry name" value="TPR-like_helical_dom_sf"/>
</dbReference>
<gene>
    <name evidence="2" type="ORF">SAMN05192580_0743</name>
</gene>
<dbReference type="InterPro" id="IPR007730">
    <property type="entry name" value="SPOR-like_dom"/>
</dbReference>
<dbReference type="InterPro" id="IPR006597">
    <property type="entry name" value="Sel1-like"/>
</dbReference>
<evidence type="ECO:0000259" key="1">
    <source>
        <dbReference type="PROSITE" id="PS51724"/>
    </source>
</evidence>
<dbReference type="Pfam" id="PF08238">
    <property type="entry name" value="Sel1"/>
    <property type="match status" value="3"/>
</dbReference>